<dbReference type="RefSeq" id="WP_182851590.1">
    <property type="nucleotide sequence ID" value="NZ_AP022213.1"/>
</dbReference>
<dbReference type="Proteomes" id="UP000515591">
    <property type="component" value="Chromosome"/>
</dbReference>
<evidence type="ECO:0000256" key="5">
    <source>
        <dbReference type="SAM" id="SignalP"/>
    </source>
</evidence>
<evidence type="ECO:0000256" key="4">
    <source>
        <dbReference type="ARBA" id="ARBA00023263"/>
    </source>
</evidence>
<dbReference type="InterPro" id="IPR008966">
    <property type="entry name" value="Adhesion_dom_sf"/>
</dbReference>
<evidence type="ECO:0000259" key="7">
    <source>
        <dbReference type="Pfam" id="PF22003"/>
    </source>
</evidence>
<dbReference type="EMBL" id="AP022213">
    <property type="protein sequence ID" value="BBT14516.1"/>
    <property type="molecule type" value="Genomic_DNA"/>
</dbReference>
<comment type="similarity">
    <text evidence="2">Belongs to the fimbrial protein family.</text>
</comment>
<comment type="subcellular location">
    <subcellularLocation>
        <location evidence="1">Fimbrium</location>
    </subcellularLocation>
</comment>
<dbReference type="InterPro" id="IPR036937">
    <property type="entry name" value="Adhesion_dom_fimbrial_sf"/>
</dbReference>
<dbReference type="Pfam" id="PF00419">
    <property type="entry name" value="Fimbrial"/>
    <property type="match status" value="1"/>
</dbReference>
<evidence type="ECO:0000256" key="2">
    <source>
        <dbReference type="ARBA" id="ARBA00006671"/>
    </source>
</evidence>
<dbReference type="GO" id="GO:0009289">
    <property type="term" value="C:pilus"/>
    <property type="evidence" value="ECO:0007669"/>
    <property type="project" value="UniProtKB-SubCell"/>
</dbReference>
<keyword evidence="3 5" id="KW-0732">Signal</keyword>
<feature type="domain" description="Fimbrial-type adhesion" evidence="6">
    <location>
        <begin position="187"/>
        <end position="323"/>
    </location>
</feature>
<reference evidence="8 9" key="1">
    <citation type="submission" date="2019-12" db="EMBL/GenBank/DDBJ databases">
        <title>complete genome sequences of Pseudomonas otitidis str. WP8-S17-CRE-03 isolated from wastewater treatment plant effluent.</title>
        <authorList>
            <person name="Sekizuka T."/>
            <person name="Itokawa K."/>
            <person name="Yatsu K."/>
            <person name="Inamine Y."/>
            <person name="Kuroda M."/>
        </authorList>
    </citation>
    <scope>NUCLEOTIDE SEQUENCE [LARGE SCALE GENOMIC DNA]</scope>
    <source>
        <strain evidence="8 9">WP8-S17-CRE-03</strain>
    </source>
</reference>
<dbReference type="PANTHER" id="PTHR33420">
    <property type="entry name" value="FIMBRIAL SUBUNIT ELFA-RELATED"/>
    <property type="match status" value="1"/>
</dbReference>
<evidence type="ECO:0000256" key="3">
    <source>
        <dbReference type="ARBA" id="ARBA00022729"/>
    </source>
</evidence>
<dbReference type="InterPro" id="IPR000259">
    <property type="entry name" value="Adhesion_dom_fimbrial"/>
</dbReference>
<evidence type="ECO:0000256" key="1">
    <source>
        <dbReference type="ARBA" id="ARBA00004561"/>
    </source>
</evidence>
<keyword evidence="4" id="KW-0281">Fimbrium</keyword>
<feature type="chain" id="PRO_5027991819" evidence="5">
    <location>
        <begin position="25"/>
        <end position="324"/>
    </location>
</feature>
<organism evidence="8 9">
    <name type="scientific">Metapseudomonas otitidis</name>
    <dbReference type="NCBI Taxonomy" id="319939"/>
    <lineage>
        <taxon>Bacteria</taxon>
        <taxon>Pseudomonadati</taxon>
        <taxon>Pseudomonadota</taxon>
        <taxon>Gammaproteobacteria</taxon>
        <taxon>Pseudomonadales</taxon>
        <taxon>Pseudomonadaceae</taxon>
        <taxon>Metapseudomonas</taxon>
    </lineage>
</organism>
<sequence length="324" mass="34796">MNTSLCLASGSVLALLAMSGLALGANCSGSVVTTSYPLPSTLTVQRDAPVGTVLHDSGGWVGGGKALARCSGFGTFWLDLGFTGNTEATALEHVYETGVPGIGIKVAWNNNPNSRPAGMDGGLYMTMPRSTSKIARGTYEPAHFWWIQLIKTGPISSGTYQITPIRNYYHNLLTNELVFPASQMIYQKRGCRLQNSSLDVRMAKAQLRDFTGPGSTARPTNFQIPLECDPDLRLSYSLDAPLKASPSVVHSSDTRGTARGVGVQLLRDSNGAPVVFGEKVFYTALGPDRGALLNIPLTARYYQLDTEVVPGTVEALVHLTLYYE</sequence>
<dbReference type="GO" id="GO:0043709">
    <property type="term" value="P:cell adhesion involved in single-species biofilm formation"/>
    <property type="evidence" value="ECO:0007669"/>
    <property type="project" value="TreeGrafter"/>
</dbReference>
<feature type="domain" description="MrkD-like receptor binding" evidence="7">
    <location>
        <begin position="43"/>
        <end position="169"/>
    </location>
</feature>
<name>A0A6S5RRE0_9GAMM</name>
<dbReference type="Pfam" id="PF22003">
    <property type="entry name" value="MrkDrd"/>
    <property type="match status" value="1"/>
</dbReference>
<dbReference type="PANTHER" id="PTHR33420:SF12">
    <property type="entry name" value="FIMBRIN-LIKE PROTEIN FIMI-RELATED"/>
    <property type="match status" value="1"/>
</dbReference>
<dbReference type="SUPFAM" id="SSF49401">
    <property type="entry name" value="Bacterial adhesins"/>
    <property type="match status" value="1"/>
</dbReference>
<evidence type="ECO:0000313" key="8">
    <source>
        <dbReference type="EMBL" id="BBT14516.1"/>
    </source>
</evidence>
<dbReference type="Gene3D" id="2.60.40.3310">
    <property type="match status" value="1"/>
</dbReference>
<evidence type="ECO:0000259" key="6">
    <source>
        <dbReference type="Pfam" id="PF00419"/>
    </source>
</evidence>
<proteinExistence type="inferred from homology"/>
<feature type="signal peptide" evidence="5">
    <location>
        <begin position="1"/>
        <end position="24"/>
    </location>
</feature>
<protein>
    <submittedName>
        <fullName evidence="8">Fimbrial protein</fullName>
    </submittedName>
</protein>
<accession>A0A6S5RRE0</accession>
<dbReference type="InterPro" id="IPR054160">
    <property type="entry name" value="MrkD_recept-bd"/>
</dbReference>
<evidence type="ECO:0000313" key="9">
    <source>
        <dbReference type="Proteomes" id="UP000515591"/>
    </source>
</evidence>
<dbReference type="AlphaFoldDB" id="A0A6S5RRE0"/>
<gene>
    <name evidence="8" type="ORF">WP8S17C03_05650</name>
</gene>
<dbReference type="InterPro" id="IPR050263">
    <property type="entry name" value="Bact_Fimbrial_Adh_Pro"/>
</dbReference>
<dbReference type="Gene3D" id="2.60.40.1090">
    <property type="entry name" value="Fimbrial-type adhesion domain"/>
    <property type="match status" value="1"/>
</dbReference>